<sequence>MRTFLFVSAALAVFFLVAPSSARCYTAQESILRYHQFIETCKVRIAEDEKTLREYEVEMRRTVENDPVSVRRRTELRIIKKHYNDEIEVNKAKIVDYYRKIQELKAHGKEGQ</sequence>
<feature type="chain" id="PRO_5029695168" evidence="2">
    <location>
        <begin position="23"/>
        <end position="112"/>
    </location>
</feature>
<keyword evidence="1" id="KW-0175">Coiled coil</keyword>
<evidence type="ECO:0000313" key="3">
    <source>
        <dbReference type="EMBL" id="NDY55377.1"/>
    </source>
</evidence>
<reference evidence="3 4" key="1">
    <citation type="submission" date="2020-02" db="EMBL/GenBank/DDBJ databases">
        <title>Comparative genomics of sulfur disproportionating microorganisms.</title>
        <authorList>
            <person name="Ward L.M."/>
            <person name="Bertran E."/>
            <person name="Johnston D.T."/>
        </authorList>
    </citation>
    <scope>NUCLEOTIDE SEQUENCE [LARGE SCALE GENOMIC DNA]</scope>
    <source>
        <strain evidence="3 4">DSM 3696</strain>
    </source>
</reference>
<keyword evidence="2" id="KW-0732">Signal</keyword>
<dbReference type="Proteomes" id="UP000469724">
    <property type="component" value="Unassembled WGS sequence"/>
</dbReference>
<comment type="caution">
    <text evidence="3">The sequence shown here is derived from an EMBL/GenBank/DDBJ whole genome shotgun (WGS) entry which is preliminary data.</text>
</comment>
<protein>
    <submittedName>
        <fullName evidence="3">Uncharacterized protein</fullName>
    </submittedName>
</protein>
<evidence type="ECO:0000256" key="1">
    <source>
        <dbReference type="SAM" id="Coils"/>
    </source>
</evidence>
<feature type="signal peptide" evidence="2">
    <location>
        <begin position="1"/>
        <end position="22"/>
    </location>
</feature>
<dbReference type="AlphaFoldDB" id="A0A7K3NH10"/>
<accession>A0A7K3NH10</accession>
<dbReference type="RefSeq" id="WP_163300433.1">
    <property type="nucleotide sequence ID" value="NZ_JAAGRQ010000004.1"/>
</dbReference>
<evidence type="ECO:0000313" key="4">
    <source>
        <dbReference type="Proteomes" id="UP000469724"/>
    </source>
</evidence>
<organism evidence="3 4">
    <name type="scientific">Desulfolutivibrio sulfodismutans</name>
    <dbReference type="NCBI Taxonomy" id="63561"/>
    <lineage>
        <taxon>Bacteria</taxon>
        <taxon>Pseudomonadati</taxon>
        <taxon>Thermodesulfobacteriota</taxon>
        <taxon>Desulfovibrionia</taxon>
        <taxon>Desulfovibrionales</taxon>
        <taxon>Desulfovibrionaceae</taxon>
        <taxon>Desulfolutivibrio</taxon>
    </lineage>
</organism>
<evidence type="ECO:0000256" key="2">
    <source>
        <dbReference type="SAM" id="SignalP"/>
    </source>
</evidence>
<proteinExistence type="predicted"/>
<dbReference type="EMBL" id="JAAGRQ010000004">
    <property type="protein sequence ID" value="NDY55377.1"/>
    <property type="molecule type" value="Genomic_DNA"/>
</dbReference>
<gene>
    <name evidence="3" type="ORF">G3N56_01285</name>
</gene>
<keyword evidence="4" id="KW-1185">Reference proteome</keyword>
<name>A0A7K3NH10_9BACT</name>
<feature type="coiled-coil region" evidence="1">
    <location>
        <begin position="38"/>
        <end position="65"/>
    </location>
</feature>